<evidence type="ECO:0000313" key="2">
    <source>
        <dbReference type="EMBL" id="KAJ8891705.1"/>
    </source>
</evidence>
<dbReference type="SUPFAM" id="SSF50630">
    <property type="entry name" value="Acid proteases"/>
    <property type="match status" value="1"/>
</dbReference>
<dbReference type="SUPFAM" id="SSF56672">
    <property type="entry name" value="DNA/RNA polymerases"/>
    <property type="match status" value="1"/>
</dbReference>
<evidence type="ECO:0000256" key="1">
    <source>
        <dbReference type="SAM" id="MobiDB-lite"/>
    </source>
</evidence>
<evidence type="ECO:0000313" key="3">
    <source>
        <dbReference type="Proteomes" id="UP001159363"/>
    </source>
</evidence>
<dbReference type="InterPro" id="IPR043502">
    <property type="entry name" value="DNA/RNA_pol_sf"/>
</dbReference>
<accession>A0ABQ9I4X2</accession>
<gene>
    <name evidence="2" type="ORF">PR048_004234</name>
</gene>
<protein>
    <submittedName>
        <fullName evidence="2">Uncharacterized protein</fullName>
    </submittedName>
</protein>
<organism evidence="2 3">
    <name type="scientific">Dryococelus australis</name>
    <dbReference type="NCBI Taxonomy" id="614101"/>
    <lineage>
        <taxon>Eukaryota</taxon>
        <taxon>Metazoa</taxon>
        <taxon>Ecdysozoa</taxon>
        <taxon>Arthropoda</taxon>
        <taxon>Hexapoda</taxon>
        <taxon>Insecta</taxon>
        <taxon>Pterygota</taxon>
        <taxon>Neoptera</taxon>
        <taxon>Polyneoptera</taxon>
        <taxon>Phasmatodea</taxon>
        <taxon>Verophasmatodea</taxon>
        <taxon>Anareolatae</taxon>
        <taxon>Phasmatidae</taxon>
        <taxon>Eurycanthinae</taxon>
        <taxon>Dryococelus</taxon>
    </lineage>
</organism>
<keyword evidence="3" id="KW-1185">Reference proteome</keyword>
<dbReference type="EMBL" id="JARBHB010000002">
    <property type="protein sequence ID" value="KAJ8891705.1"/>
    <property type="molecule type" value="Genomic_DNA"/>
</dbReference>
<sequence>MYQQGNARSDKSNSQRQRHPKDTTREEVNPHVQAGRQEQTQPMQRNISDNYTAAQRQGYFANQEPLDPRVPAFFPEPPDELGELVEVIINTVVIGDTDREFLLQEPAEEIVNSQEMLYPELLLEVCGIRVRCFLDSGAEISCISENMVNRIRESGNKLPIVLVPRLKITGATSRATPVVKSTSTHHWPDKILGVEFLTQHKIKKGLIQVSRPVIASVIATPADIYQAVASIESLNRCQKASLERLLFANQLLLSEKPGCNKSFKADVQVIPRETFCSKSYTIPANYVSEAEEYLKLMLSWNTVKHASSPYCNPVVCVRNKDGSVRLCLDARQLND</sequence>
<dbReference type="InterPro" id="IPR021109">
    <property type="entry name" value="Peptidase_aspartic_dom_sf"/>
</dbReference>
<name>A0ABQ9I4X2_9NEOP</name>
<comment type="caution">
    <text evidence="2">The sequence shown here is derived from an EMBL/GenBank/DDBJ whole genome shotgun (WGS) entry which is preliminary data.</text>
</comment>
<dbReference type="Proteomes" id="UP001159363">
    <property type="component" value="Chromosome 2"/>
</dbReference>
<feature type="compositionally biased region" description="Basic and acidic residues" evidence="1">
    <location>
        <begin position="20"/>
        <end position="29"/>
    </location>
</feature>
<feature type="region of interest" description="Disordered" evidence="1">
    <location>
        <begin position="1"/>
        <end position="44"/>
    </location>
</feature>
<reference evidence="2 3" key="1">
    <citation type="submission" date="2023-02" db="EMBL/GenBank/DDBJ databases">
        <title>LHISI_Scaffold_Assembly.</title>
        <authorList>
            <person name="Stuart O.P."/>
            <person name="Cleave R."/>
            <person name="Magrath M.J.L."/>
            <person name="Mikheyev A.S."/>
        </authorList>
    </citation>
    <scope>NUCLEOTIDE SEQUENCE [LARGE SCALE GENOMIC DNA]</scope>
    <source>
        <strain evidence="2">Daus_M_001</strain>
        <tissue evidence="2">Leg muscle</tissue>
    </source>
</reference>
<proteinExistence type="predicted"/>
<dbReference type="Gene3D" id="3.10.10.10">
    <property type="entry name" value="HIV Type 1 Reverse Transcriptase, subunit A, domain 1"/>
    <property type="match status" value="1"/>
</dbReference>